<dbReference type="PANTHER" id="PTHR38438">
    <property type="entry name" value="RIBOFLAVIN TRANSPORTER RIBU"/>
    <property type="match status" value="1"/>
</dbReference>
<keyword evidence="7 8" id="KW-0472">Membrane</keyword>
<comment type="subcellular location">
    <subcellularLocation>
        <location evidence="1">Cell membrane</location>
        <topology evidence="1">Multi-pass membrane protein</topology>
    </subcellularLocation>
</comment>
<feature type="transmembrane region" description="Helical" evidence="8">
    <location>
        <begin position="195"/>
        <end position="221"/>
    </location>
</feature>
<keyword evidence="4" id="KW-1003">Cell membrane</keyword>
<feature type="transmembrane region" description="Helical" evidence="8">
    <location>
        <begin position="54"/>
        <end position="74"/>
    </location>
</feature>
<dbReference type="PANTHER" id="PTHR38438:SF1">
    <property type="entry name" value="RIBOFLAVIN TRANSPORTER RIBU"/>
    <property type="match status" value="1"/>
</dbReference>
<protein>
    <submittedName>
        <fullName evidence="9">Riboflavin transporter FmnP</fullName>
    </submittedName>
</protein>
<evidence type="ECO:0000256" key="8">
    <source>
        <dbReference type="SAM" id="Phobius"/>
    </source>
</evidence>
<name>A0ABS4CSD2_9BACI</name>
<feature type="transmembrane region" description="Helical" evidence="8">
    <location>
        <begin position="123"/>
        <end position="143"/>
    </location>
</feature>
<evidence type="ECO:0000313" key="9">
    <source>
        <dbReference type="EMBL" id="MBP1080484.1"/>
    </source>
</evidence>
<evidence type="ECO:0000256" key="6">
    <source>
        <dbReference type="ARBA" id="ARBA00022989"/>
    </source>
</evidence>
<dbReference type="EMBL" id="JAFDST010000001">
    <property type="protein sequence ID" value="MBP1080484.1"/>
    <property type="molecule type" value="Genomic_DNA"/>
</dbReference>
<proteinExistence type="inferred from homology"/>
<evidence type="ECO:0000256" key="2">
    <source>
        <dbReference type="ARBA" id="ARBA00005540"/>
    </source>
</evidence>
<comment type="caution">
    <text evidence="9">The sequence shown here is derived from an EMBL/GenBank/DDBJ whole genome shotgun (WGS) entry which is preliminary data.</text>
</comment>
<evidence type="ECO:0000256" key="4">
    <source>
        <dbReference type="ARBA" id="ARBA00022475"/>
    </source>
</evidence>
<accession>A0ABS4CSD2</accession>
<dbReference type="InterPro" id="IPR024529">
    <property type="entry name" value="ECF_trnsprt_substrate-spec"/>
</dbReference>
<evidence type="ECO:0000256" key="3">
    <source>
        <dbReference type="ARBA" id="ARBA00022448"/>
    </source>
</evidence>
<evidence type="ECO:0000313" key="10">
    <source>
        <dbReference type="Proteomes" id="UP000674416"/>
    </source>
</evidence>
<dbReference type="Gene3D" id="1.10.1760.20">
    <property type="match status" value="1"/>
</dbReference>
<keyword evidence="10" id="KW-1185">Reference proteome</keyword>
<evidence type="ECO:0000256" key="1">
    <source>
        <dbReference type="ARBA" id="ARBA00004651"/>
    </source>
</evidence>
<evidence type="ECO:0000256" key="5">
    <source>
        <dbReference type="ARBA" id="ARBA00022692"/>
    </source>
</evidence>
<feature type="transmembrane region" description="Helical" evidence="8">
    <location>
        <begin position="152"/>
        <end position="175"/>
    </location>
</feature>
<evidence type="ECO:0000256" key="7">
    <source>
        <dbReference type="ARBA" id="ARBA00023136"/>
    </source>
</evidence>
<comment type="similarity">
    <text evidence="2">Belongs to the prokaryotic riboflavin transporter (P-RFT) (TC 2.A.87) family.</text>
</comment>
<dbReference type="Proteomes" id="UP000674416">
    <property type="component" value="Unassembled WGS sequence"/>
</dbReference>
<dbReference type="InterPro" id="IPR025720">
    <property type="entry name" value="RibU"/>
</dbReference>
<reference evidence="9 10" key="1">
    <citation type="submission" date="2021-01" db="EMBL/GenBank/DDBJ databases">
        <title>Genomic Encyclopedia of Type Strains, Phase IV (KMG-IV): sequencing the most valuable type-strain genomes for metagenomic binning, comparative biology and taxonomic classification.</title>
        <authorList>
            <person name="Goeker M."/>
        </authorList>
    </citation>
    <scope>NUCLEOTIDE SEQUENCE [LARGE SCALE GENOMIC DNA]</scope>
    <source>
        <strain evidence="9 10">DSM 103394</strain>
    </source>
</reference>
<gene>
    <name evidence="9" type="ORF">JOC74_000972</name>
</gene>
<organism evidence="9 10">
    <name type="scientific">Bacillus capparidis</name>
    <dbReference type="NCBI Taxonomy" id="1840411"/>
    <lineage>
        <taxon>Bacteria</taxon>
        <taxon>Bacillati</taxon>
        <taxon>Bacillota</taxon>
        <taxon>Bacilli</taxon>
        <taxon>Bacillales</taxon>
        <taxon>Bacillaceae</taxon>
        <taxon>Bacillus</taxon>
    </lineage>
</organism>
<sequence>MEHFRRLFDLLSIQPRLLQINGVLVSQSDGTFPLFEGIDRKGEKKLNKSNVRQLVVTSMLSSIAFVLMMLNFPFPGLPTYLKIDFSDVPAILATLLYGPVAGIVVEGIKNILHYIFQGSGVPIGQAANFIAGVLFILPVAFIYKRLQNTKGILFSLSVGTLIMTVVMSVLNYFLILPAYTWFFDFPVLSSDELRTAIVAGILPFNVIKGLIITILFAIIFANMRPWIMNQRKAFK</sequence>
<keyword evidence="5 8" id="KW-0812">Transmembrane</keyword>
<keyword evidence="3" id="KW-0813">Transport</keyword>
<keyword evidence="6 8" id="KW-1133">Transmembrane helix</keyword>
<dbReference type="Pfam" id="PF12822">
    <property type="entry name" value="ECF_trnsprt"/>
    <property type="match status" value="1"/>
</dbReference>